<comment type="caution">
    <text evidence="1">The sequence shown here is derived from an EMBL/GenBank/DDBJ whole genome shotgun (WGS) entry which is preliminary data.</text>
</comment>
<dbReference type="PIRSF" id="PIRSF004729">
    <property type="entry name" value="MutL"/>
    <property type="match status" value="1"/>
</dbReference>
<dbReference type="Pfam" id="PF13941">
    <property type="entry name" value="MutL"/>
    <property type="match status" value="1"/>
</dbReference>
<dbReference type="AlphaFoldDB" id="A0A4R2K8U1"/>
<dbReference type="EMBL" id="SLWU01000002">
    <property type="protein sequence ID" value="TCO68377.1"/>
    <property type="molecule type" value="Genomic_DNA"/>
</dbReference>
<gene>
    <name evidence="1" type="ORF">EV203_10264</name>
</gene>
<reference evidence="1 2" key="1">
    <citation type="submission" date="2019-03" db="EMBL/GenBank/DDBJ databases">
        <title>Genomic Encyclopedia of Type Strains, Phase IV (KMG-IV): sequencing the most valuable type-strain genomes for metagenomic binning, comparative biology and taxonomic classification.</title>
        <authorList>
            <person name="Goeker M."/>
        </authorList>
    </citation>
    <scope>NUCLEOTIDE SEQUENCE [LARGE SCALE GENOMIC DNA]</scope>
    <source>
        <strain evidence="1 2">DSM 13054</strain>
    </source>
</reference>
<dbReference type="RefSeq" id="WP_132038910.1">
    <property type="nucleotide sequence ID" value="NZ_SLWU01000002.1"/>
</dbReference>
<organism evidence="1 2">
    <name type="scientific">Caldanaerobacter subterraneus</name>
    <dbReference type="NCBI Taxonomy" id="911092"/>
    <lineage>
        <taxon>Bacteria</taxon>
        <taxon>Bacillati</taxon>
        <taxon>Bacillota</taxon>
        <taxon>Clostridia</taxon>
        <taxon>Thermoanaerobacterales</taxon>
        <taxon>Thermoanaerobacteraceae</taxon>
        <taxon>Caldanaerobacter</taxon>
    </lineage>
</organism>
<dbReference type="InterPro" id="IPR006230">
    <property type="entry name" value="MutL"/>
</dbReference>
<protein>
    <submittedName>
        <fullName evidence="1">Uncharacterized protein (TIGR01319 family)</fullName>
    </submittedName>
</protein>
<name>A0A4R2K8U1_9THEO</name>
<accession>A0A4R2K8U1</accession>
<evidence type="ECO:0000313" key="1">
    <source>
        <dbReference type="EMBL" id="TCO68377.1"/>
    </source>
</evidence>
<proteinExistence type="predicted"/>
<dbReference type="NCBIfam" id="NF040744">
    <property type="entry name" value="ornith_Or-4"/>
    <property type="match status" value="1"/>
</dbReference>
<sequence>MKRTVDVLVAEIGSTTTTVNAFNLEGTPIFLGQGMAPTTVLEGDVNVGLKAAIEDLKGKIGDFEYKEMLACSSAAGGLKMTVHGLVYDMTVRAAKEAALGAGANIKLITAGKLRRTDLEKIKEIKPNIILLAGGVDYGDRETALYNGEKLAELKLNVPVIYAGNIENREEIAYIFKEAGQEVYIVDNVYPSIDKLNVEPTRKMIQQVFEKHIITAPGMSRVKELVTGNIIPTPGAVMEACILLYNEIGDLMALDIGGATTDVHSVTEGSEEIQKMTVNPEPLAKRTVEGDLGVFVNSRNLFELWGEEIYKKFANAEELIKNIKPVPTTDEEREFVLFLAAKAVEIAVKRHAGKMVSYFGPTGKSFYVEGRDLTAVKWIIGTGGVFTRIKGSEELLKNINDKAPGKELYPSSSAKVLIDRDYIMAACGVLSKKYPEEALRLLKNSLGI</sequence>
<dbReference type="Proteomes" id="UP000294886">
    <property type="component" value="Unassembled WGS sequence"/>
</dbReference>
<evidence type="ECO:0000313" key="2">
    <source>
        <dbReference type="Proteomes" id="UP000294886"/>
    </source>
</evidence>
<dbReference type="NCBIfam" id="TIGR01319">
    <property type="entry name" value="glmL_fam"/>
    <property type="match status" value="1"/>
</dbReference>